<sequence>MKALQFLAVVLTALALVPAGAHLLALPNKMALDETTYLTVQAIYRGWSLLGFVPVAALAADLALAIGARRQPRPARLALVAALCLAATLVVFFFWTDPASRATADWTSSSAAWLTLRRQWEYSQVANAGLTFVALCLAVGSALCWRREFRQP</sequence>
<dbReference type="Proteomes" id="UP001262410">
    <property type="component" value="Unassembled WGS sequence"/>
</dbReference>
<feature type="transmembrane region" description="Helical" evidence="1">
    <location>
        <begin position="77"/>
        <end position="96"/>
    </location>
</feature>
<reference evidence="2 3" key="1">
    <citation type="submission" date="2023-07" db="EMBL/GenBank/DDBJ databases">
        <title>Sorghum-associated microbial communities from plants grown in Nebraska, USA.</title>
        <authorList>
            <person name="Schachtman D."/>
        </authorList>
    </citation>
    <scope>NUCLEOTIDE SEQUENCE [LARGE SCALE GENOMIC DNA]</scope>
    <source>
        <strain evidence="2 3">584</strain>
    </source>
</reference>
<evidence type="ECO:0000313" key="3">
    <source>
        <dbReference type="Proteomes" id="UP001262410"/>
    </source>
</evidence>
<name>A0ABU1JHF2_9PROT</name>
<evidence type="ECO:0008006" key="4">
    <source>
        <dbReference type="Google" id="ProtNLM"/>
    </source>
</evidence>
<accession>A0ABU1JHF2</accession>
<evidence type="ECO:0000313" key="2">
    <source>
        <dbReference type="EMBL" id="MDR6288047.1"/>
    </source>
</evidence>
<protein>
    <recommendedName>
        <fullName evidence="4">DUF1772 domain-containing protein</fullName>
    </recommendedName>
</protein>
<keyword evidence="1" id="KW-1133">Transmembrane helix</keyword>
<dbReference type="RefSeq" id="WP_309791986.1">
    <property type="nucleotide sequence ID" value="NZ_JAVDPW010000001.1"/>
</dbReference>
<gene>
    <name evidence="2" type="ORF">E9232_000546</name>
</gene>
<proteinExistence type="predicted"/>
<feature type="transmembrane region" description="Helical" evidence="1">
    <location>
        <begin position="47"/>
        <end position="65"/>
    </location>
</feature>
<keyword evidence="3" id="KW-1185">Reference proteome</keyword>
<organism evidence="2 3">
    <name type="scientific">Inquilinus ginsengisoli</name>
    <dbReference type="NCBI Taxonomy" id="363840"/>
    <lineage>
        <taxon>Bacteria</taxon>
        <taxon>Pseudomonadati</taxon>
        <taxon>Pseudomonadota</taxon>
        <taxon>Alphaproteobacteria</taxon>
        <taxon>Rhodospirillales</taxon>
        <taxon>Rhodospirillaceae</taxon>
        <taxon>Inquilinus</taxon>
    </lineage>
</organism>
<keyword evidence="1" id="KW-0812">Transmembrane</keyword>
<comment type="caution">
    <text evidence="2">The sequence shown here is derived from an EMBL/GenBank/DDBJ whole genome shotgun (WGS) entry which is preliminary data.</text>
</comment>
<dbReference type="EMBL" id="JAVDPW010000001">
    <property type="protein sequence ID" value="MDR6288047.1"/>
    <property type="molecule type" value="Genomic_DNA"/>
</dbReference>
<keyword evidence="1" id="KW-0472">Membrane</keyword>
<evidence type="ECO:0000256" key="1">
    <source>
        <dbReference type="SAM" id="Phobius"/>
    </source>
</evidence>
<feature type="transmembrane region" description="Helical" evidence="1">
    <location>
        <begin position="125"/>
        <end position="145"/>
    </location>
</feature>